<accession>A0A432ZKI2</accession>
<dbReference type="RefSeq" id="WP_126826633.1">
    <property type="nucleotide sequence ID" value="NZ_PIQG01000002.1"/>
</dbReference>
<protein>
    <submittedName>
        <fullName evidence="1">Uncharacterized protein</fullName>
    </submittedName>
</protein>
<keyword evidence="2" id="KW-1185">Reference proteome</keyword>
<dbReference type="OrthoDB" id="9977917at2"/>
<proteinExistence type="predicted"/>
<comment type="caution">
    <text evidence="1">The sequence shown here is derived from an EMBL/GenBank/DDBJ whole genome shotgun (WGS) entry which is preliminary data.</text>
</comment>
<evidence type="ECO:0000313" key="1">
    <source>
        <dbReference type="EMBL" id="RUO78404.1"/>
    </source>
</evidence>
<dbReference type="EMBL" id="PIQG01000002">
    <property type="protein sequence ID" value="RUO78404.1"/>
    <property type="molecule type" value="Genomic_DNA"/>
</dbReference>
<dbReference type="Proteomes" id="UP000288279">
    <property type="component" value="Unassembled WGS sequence"/>
</dbReference>
<dbReference type="AlphaFoldDB" id="A0A432ZKI2"/>
<name>A0A432ZKI2_9GAMM</name>
<reference evidence="1 2" key="1">
    <citation type="journal article" date="2011" name="Front. Microbiol.">
        <title>Genomic signatures of strain selection and enhancement in Bacillus atrophaeus var. globigii, a historical biowarfare simulant.</title>
        <authorList>
            <person name="Gibbons H.S."/>
            <person name="Broomall S.M."/>
            <person name="McNew L.A."/>
            <person name="Daligault H."/>
            <person name="Chapman C."/>
            <person name="Bruce D."/>
            <person name="Karavis M."/>
            <person name="Krepps M."/>
            <person name="McGregor P.A."/>
            <person name="Hong C."/>
            <person name="Park K.H."/>
            <person name="Akmal A."/>
            <person name="Feldman A."/>
            <person name="Lin J.S."/>
            <person name="Chang W.E."/>
            <person name="Higgs B.W."/>
            <person name="Demirev P."/>
            <person name="Lindquist J."/>
            <person name="Liem A."/>
            <person name="Fochler E."/>
            <person name="Read T.D."/>
            <person name="Tapia R."/>
            <person name="Johnson S."/>
            <person name="Bishop-Lilly K.A."/>
            <person name="Detter C."/>
            <person name="Han C."/>
            <person name="Sozhamannan S."/>
            <person name="Rosenzweig C.N."/>
            <person name="Skowronski E.W."/>
        </authorList>
    </citation>
    <scope>NUCLEOTIDE SEQUENCE [LARGE SCALE GENOMIC DNA]</scope>
    <source>
        <strain evidence="1 2">PIT1</strain>
    </source>
</reference>
<evidence type="ECO:0000313" key="2">
    <source>
        <dbReference type="Proteomes" id="UP000288279"/>
    </source>
</evidence>
<gene>
    <name evidence="1" type="ORF">CWI83_05080</name>
</gene>
<sequence length="126" mass="14501">MNELDLGDPFDVEGYLTSISGSYDAMANIDKSILEALCKKVDVVKKVYAFYSKDLKRKQSDLEISLKYYLILLNVLKTKAWEESDFKYLNSYLKLLDLIKLKGAIGEEEHELLLAQAREAINDWID</sequence>
<organism evidence="1 2">
    <name type="scientific">Pseudidiomarina taiwanensis</name>
    <dbReference type="NCBI Taxonomy" id="337250"/>
    <lineage>
        <taxon>Bacteria</taxon>
        <taxon>Pseudomonadati</taxon>
        <taxon>Pseudomonadota</taxon>
        <taxon>Gammaproteobacteria</taxon>
        <taxon>Alteromonadales</taxon>
        <taxon>Idiomarinaceae</taxon>
        <taxon>Pseudidiomarina</taxon>
    </lineage>
</organism>